<feature type="domain" description="DALR anticodon binding" evidence="15">
    <location>
        <begin position="590"/>
        <end position="715"/>
    </location>
</feature>
<dbReference type="NCBIfam" id="TIGR00456">
    <property type="entry name" value="argS"/>
    <property type="match status" value="1"/>
</dbReference>
<dbReference type="GO" id="GO:0006420">
    <property type="term" value="P:arginyl-tRNA aminoacylation"/>
    <property type="evidence" value="ECO:0007669"/>
    <property type="project" value="InterPro"/>
</dbReference>
<evidence type="ECO:0000256" key="12">
    <source>
        <dbReference type="ARBA" id="ARBA00071644"/>
    </source>
</evidence>
<evidence type="ECO:0000256" key="2">
    <source>
        <dbReference type="ARBA" id="ARBA00005594"/>
    </source>
</evidence>
<dbReference type="PRINTS" id="PR01038">
    <property type="entry name" value="TRNASYNTHARG"/>
</dbReference>
<proteinExistence type="inferred from homology"/>
<evidence type="ECO:0000256" key="7">
    <source>
        <dbReference type="ARBA" id="ARBA00022840"/>
    </source>
</evidence>
<dbReference type="InterPro" id="IPR005148">
    <property type="entry name" value="Arg-tRNA-synth_N"/>
</dbReference>
<dbReference type="GO" id="GO:0004814">
    <property type="term" value="F:arginine-tRNA ligase activity"/>
    <property type="evidence" value="ECO:0007669"/>
    <property type="project" value="UniProtKB-EC"/>
</dbReference>
<dbReference type="InterPro" id="IPR001278">
    <property type="entry name" value="Arg-tRNA-ligase"/>
</dbReference>
<dbReference type="HAMAP" id="MF_00123">
    <property type="entry name" value="Arg_tRNA_synth"/>
    <property type="match status" value="1"/>
</dbReference>
<dbReference type="Gene3D" id="3.40.50.620">
    <property type="entry name" value="HUPs"/>
    <property type="match status" value="1"/>
</dbReference>
<dbReference type="SMART" id="SM01016">
    <property type="entry name" value="Arg_tRNA_synt_N"/>
    <property type="match status" value="1"/>
</dbReference>
<dbReference type="InterPro" id="IPR035684">
    <property type="entry name" value="ArgRS_core"/>
</dbReference>
<feature type="domain" description="Arginyl tRNA synthetase N-terminal" evidence="16">
    <location>
        <begin position="134"/>
        <end position="222"/>
    </location>
</feature>
<keyword evidence="9 13" id="KW-0030">Aminoacyl-tRNA synthetase</keyword>
<keyword evidence="6 13" id="KW-0547">Nucleotide-binding</keyword>
<dbReference type="FunFam" id="3.30.1360.70:FF:000002">
    <property type="entry name" value="arginine--tRNA ligase, cytoplasmic"/>
    <property type="match status" value="1"/>
</dbReference>
<dbReference type="EMBL" id="GBYB01003894">
    <property type="protein sequence ID" value="JAG73661.1"/>
    <property type="molecule type" value="Transcribed_RNA"/>
</dbReference>
<dbReference type="PANTHER" id="PTHR11956">
    <property type="entry name" value="ARGINYL-TRNA SYNTHETASE"/>
    <property type="match status" value="1"/>
</dbReference>
<dbReference type="SMART" id="SM00836">
    <property type="entry name" value="DALR_1"/>
    <property type="match status" value="1"/>
</dbReference>
<evidence type="ECO:0000256" key="11">
    <source>
        <dbReference type="ARBA" id="ARBA00049339"/>
    </source>
</evidence>
<keyword evidence="5 13" id="KW-0436">Ligase</keyword>
<keyword evidence="8 13" id="KW-0648">Protein biosynthesis</keyword>
<evidence type="ECO:0000256" key="4">
    <source>
        <dbReference type="ARBA" id="ARBA00022490"/>
    </source>
</evidence>
<dbReference type="FunFam" id="1.10.730.10:FF:000064">
    <property type="entry name" value="Probable arginine--tRNA ligase, cytoplasmic"/>
    <property type="match status" value="1"/>
</dbReference>
<accession>A0A0C9QK23</accession>
<dbReference type="InterPro" id="IPR014729">
    <property type="entry name" value="Rossmann-like_a/b/a_fold"/>
</dbReference>
<dbReference type="Gene3D" id="3.30.1360.70">
    <property type="entry name" value="Arginyl tRNA synthetase N-terminal domain"/>
    <property type="match status" value="1"/>
</dbReference>
<evidence type="ECO:0000259" key="16">
    <source>
        <dbReference type="SMART" id="SM01016"/>
    </source>
</evidence>
<evidence type="ECO:0000256" key="10">
    <source>
        <dbReference type="ARBA" id="ARBA00033033"/>
    </source>
</evidence>
<dbReference type="PROSITE" id="PS00178">
    <property type="entry name" value="AA_TRNA_LIGASE_I"/>
    <property type="match status" value="1"/>
</dbReference>
<evidence type="ECO:0000256" key="6">
    <source>
        <dbReference type="ARBA" id="ARBA00022741"/>
    </source>
</evidence>
<dbReference type="Pfam" id="PF00750">
    <property type="entry name" value="tRNA-synt_1d"/>
    <property type="match status" value="1"/>
</dbReference>
<dbReference type="Gene3D" id="1.10.730.10">
    <property type="entry name" value="Isoleucyl-tRNA Synthetase, Domain 1"/>
    <property type="match status" value="1"/>
</dbReference>
<comment type="catalytic activity">
    <reaction evidence="11">
        <text>tRNA(Arg) + L-arginine + ATP = L-arginyl-tRNA(Arg) + AMP + diphosphate</text>
        <dbReference type="Rhea" id="RHEA:20301"/>
        <dbReference type="Rhea" id="RHEA-COMP:9658"/>
        <dbReference type="Rhea" id="RHEA-COMP:9673"/>
        <dbReference type="ChEBI" id="CHEBI:30616"/>
        <dbReference type="ChEBI" id="CHEBI:32682"/>
        <dbReference type="ChEBI" id="CHEBI:33019"/>
        <dbReference type="ChEBI" id="CHEBI:78442"/>
        <dbReference type="ChEBI" id="CHEBI:78513"/>
        <dbReference type="ChEBI" id="CHEBI:456215"/>
        <dbReference type="EC" id="6.1.1.19"/>
    </reaction>
</comment>
<comment type="subcellular location">
    <subcellularLocation>
        <location evidence="1">Cytoplasm</location>
        <location evidence="1">Cytosol</location>
    </subcellularLocation>
</comment>
<evidence type="ECO:0000256" key="8">
    <source>
        <dbReference type="ARBA" id="ARBA00022917"/>
    </source>
</evidence>
<dbReference type="Pfam" id="PF03485">
    <property type="entry name" value="Arg_tRNA_synt_N"/>
    <property type="match status" value="1"/>
</dbReference>
<dbReference type="GO" id="GO:0005524">
    <property type="term" value="F:ATP binding"/>
    <property type="evidence" value="ECO:0007669"/>
    <property type="project" value="UniProtKB-KW"/>
</dbReference>
<dbReference type="SUPFAM" id="SSF52374">
    <property type="entry name" value="Nucleotidylyl transferase"/>
    <property type="match status" value="1"/>
</dbReference>
<dbReference type="CDD" id="cd00671">
    <property type="entry name" value="ArgRS_core"/>
    <property type="match status" value="1"/>
</dbReference>
<name>A0A0C9QK23_9HYME</name>
<dbReference type="InterPro" id="IPR001412">
    <property type="entry name" value="aa-tRNA-synth_I_CS"/>
</dbReference>
<protein>
    <recommendedName>
        <fullName evidence="12">Probable arginine--tRNA ligase, cytoplasmic</fullName>
        <ecNumber evidence="3">6.1.1.19</ecNumber>
    </recommendedName>
    <alternativeName>
        <fullName evidence="10">Arginyl-tRNA synthetase</fullName>
    </alternativeName>
</protein>
<dbReference type="Pfam" id="PF05746">
    <property type="entry name" value="DALR_1"/>
    <property type="match status" value="1"/>
</dbReference>
<dbReference type="FunFam" id="3.40.50.620:FF:000084">
    <property type="entry name" value="arginine--tRNA ligase, cytoplasmic"/>
    <property type="match status" value="1"/>
</dbReference>
<dbReference type="SUPFAM" id="SSF55190">
    <property type="entry name" value="Arginyl-tRNA synthetase (ArgRS), N-terminal 'additional' domain"/>
    <property type="match status" value="1"/>
</dbReference>
<dbReference type="InterPro" id="IPR008909">
    <property type="entry name" value="DALR_anticod-bd"/>
</dbReference>
<evidence type="ECO:0000313" key="17">
    <source>
        <dbReference type="EMBL" id="JAG73661.1"/>
    </source>
</evidence>
<comment type="similarity">
    <text evidence="2 13">Belongs to the class-I aminoacyl-tRNA synthetase family.</text>
</comment>
<evidence type="ECO:0000256" key="1">
    <source>
        <dbReference type="ARBA" id="ARBA00004514"/>
    </source>
</evidence>
<dbReference type="AlphaFoldDB" id="A0A0C9QK23"/>
<keyword evidence="4" id="KW-0963">Cytoplasm</keyword>
<evidence type="ECO:0000259" key="15">
    <source>
        <dbReference type="SMART" id="SM00836"/>
    </source>
</evidence>
<keyword evidence="7 13" id="KW-0067">ATP-binding</keyword>
<gene>
    <name evidence="17" type="primary">RARS</name>
    <name evidence="17" type="ORF">g.17483</name>
</gene>
<evidence type="ECO:0000256" key="13">
    <source>
        <dbReference type="RuleBase" id="RU363038"/>
    </source>
</evidence>
<dbReference type="GO" id="GO:0017101">
    <property type="term" value="C:aminoacyl-tRNA synthetase multienzyme complex"/>
    <property type="evidence" value="ECO:0007669"/>
    <property type="project" value="UniProtKB-ARBA"/>
</dbReference>
<dbReference type="EC" id="6.1.1.19" evidence="3"/>
<dbReference type="InterPro" id="IPR036695">
    <property type="entry name" value="Arg-tRNA-synth_N_sf"/>
</dbReference>
<keyword evidence="14" id="KW-0175">Coiled coil</keyword>
<evidence type="ECO:0000256" key="9">
    <source>
        <dbReference type="ARBA" id="ARBA00023146"/>
    </source>
</evidence>
<feature type="coiled-coil region" evidence="14">
    <location>
        <begin position="53"/>
        <end position="111"/>
    </location>
</feature>
<sequence length="715" mass="81194">IFGVALLSNGCHQNENERKGPLSGFRGRCIHVDNLTAIFLHHKTLKIMSKGDLLEFHRRAILAENEIDQLKKEIDVLKTLLKPTTSSSKELTELQQENAKLKHRVAILTRYVESVRAKEAKLGDKTEQMISIYDELETVFLAAISKTYPDLVDPPVVISTCQDAKFGDYQCNSAMGLSKLLAGQGKKTSPRDVANAILSNVSPTPLIEKLEIAGPGYINIFLKRDFGLDALKTLLKAGRVPPPRVDKQRVIVDFSSPNIAKEMHVGHLRSTIIGESIARLLEYLGHDVLRLNHVGDWGTQFGMLIAHLQEKFPDYLTVSPPISDLQGFYKESKIRFDTDEEFKKRAYACVVQLQAFEPDITKAWNMICDVSRREFDKLYERLDVKIIERGESFYQKMMEVIVKDLEAKGLLEEDEGRKIMWGEKPNTGIPFTIVKSDGGFTYDTSDMATLKHRLEEEKGDWLIYVTDAGQAVHFQLLQSCGKRAGILKHQRFSHVPFGVVLGEDKKKFKTRSGDTVKLLDLLDEGLKRALDKLREKGRDKELSPEELKAAQEAVAYGCIKYADLSHNRNLEYVFSFDKMLEDKGNTAVYLLYQLTRIRSIARIANVTPEQMKKAIETTPVTLDHEKEWKLAKVLLKFPDVLLKITKDLYLHTLCEFCYEISSAFSEFYDKCWCLEKNSVGEIVKVNMGRILLAEATAIVLEQCFYILGLKTVARM</sequence>
<reference evidence="17" key="1">
    <citation type="submission" date="2015-01" db="EMBL/GenBank/DDBJ databases">
        <title>Transcriptome Assembly of Fopius arisanus.</title>
        <authorList>
            <person name="Geib S."/>
        </authorList>
    </citation>
    <scope>NUCLEOTIDE SEQUENCE</scope>
</reference>
<dbReference type="PANTHER" id="PTHR11956:SF5">
    <property type="entry name" value="ARGININE--TRNA LIGASE, CYTOPLASMIC"/>
    <property type="match status" value="1"/>
</dbReference>
<dbReference type="GO" id="GO:0005829">
    <property type="term" value="C:cytosol"/>
    <property type="evidence" value="ECO:0007669"/>
    <property type="project" value="UniProtKB-SubCell"/>
</dbReference>
<organism evidence="17">
    <name type="scientific">Fopius arisanus</name>
    <dbReference type="NCBI Taxonomy" id="64838"/>
    <lineage>
        <taxon>Eukaryota</taxon>
        <taxon>Metazoa</taxon>
        <taxon>Ecdysozoa</taxon>
        <taxon>Arthropoda</taxon>
        <taxon>Hexapoda</taxon>
        <taxon>Insecta</taxon>
        <taxon>Pterygota</taxon>
        <taxon>Neoptera</taxon>
        <taxon>Endopterygota</taxon>
        <taxon>Hymenoptera</taxon>
        <taxon>Apocrita</taxon>
        <taxon>Ichneumonoidea</taxon>
        <taxon>Braconidae</taxon>
        <taxon>Opiinae</taxon>
        <taxon>Fopius</taxon>
    </lineage>
</organism>
<dbReference type="SUPFAM" id="SSF47323">
    <property type="entry name" value="Anticodon-binding domain of a subclass of class I aminoacyl-tRNA synthetases"/>
    <property type="match status" value="1"/>
</dbReference>
<evidence type="ECO:0000256" key="5">
    <source>
        <dbReference type="ARBA" id="ARBA00022598"/>
    </source>
</evidence>
<evidence type="ECO:0000256" key="14">
    <source>
        <dbReference type="SAM" id="Coils"/>
    </source>
</evidence>
<feature type="non-terminal residue" evidence="17">
    <location>
        <position position="1"/>
    </location>
</feature>
<dbReference type="InterPro" id="IPR009080">
    <property type="entry name" value="tRNAsynth_Ia_anticodon-bd"/>
</dbReference>
<evidence type="ECO:0000256" key="3">
    <source>
        <dbReference type="ARBA" id="ARBA00012837"/>
    </source>
</evidence>